<evidence type="ECO:0000256" key="1">
    <source>
        <dbReference type="ARBA" id="ARBA00004141"/>
    </source>
</evidence>
<dbReference type="AlphaFoldDB" id="A0A6J6JS91"/>
<sequence>MNSTPLSGNHIAMGVFLNSLIRVTFTAIIYWLVMLAFGVLESPRAWMAIFTAIMAGAAFGAMMQALAGMLENEDIFFTVLQRFVIMPLFLFSGTFYPLTNMPIYLQWIGWISPLWHATELGRWLTYGHEISTLMLYTHFVFLNSILVIAVIASRRIFTRRLGK</sequence>
<dbReference type="InterPro" id="IPR013525">
    <property type="entry name" value="ABC2_TM"/>
</dbReference>
<feature type="transmembrane region" description="Helical" evidence="5">
    <location>
        <begin position="46"/>
        <end position="67"/>
    </location>
</feature>
<protein>
    <submittedName>
        <fullName evidence="7">Unannotated protein</fullName>
    </submittedName>
</protein>
<dbReference type="GO" id="GO:0140359">
    <property type="term" value="F:ABC-type transporter activity"/>
    <property type="evidence" value="ECO:0007669"/>
    <property type="project" value="InterPro"/>
</dbReference>
<reference evidence="7" key="1">
    <citation type="submission" date="2020-05" db="EMBL/GenBank/DDBJ databases">
        <authorList>
            <person name="Chiriac C."/>
            <person name="Salcher M."/>
            <person name="Ghai R."/>
            <person name="Kavagutti S V."/>
        </authorList>
    </citation>
    <scope>NUCLEOTIDE SEQUENCE</scope>
</reference>
<evidence type="ECO:0000256" key="2">
    <source>
        <dbReference type="ARBA" id="ARBA00022692"/>
    </source>
</evidence>
<organism evidence="7">
    <name type="scientific">freshwater metagenome</name>
    <dbReference type="NCBI Taxonomy" id="449393"/>
    <lineage>
        <taxon>unclassified sequences</taxon>
        <taxon>metagenomes</taxon>
        <taxon>ecological metagenomes</taxon>
    </lineage>
</organism>
<dbReference type="EMBL" id="CAEZVX010000044">
    <property type="protein sequence ID" value="CAB4639886.1"/>
    <property type="molecule type" value="Genomic_DNA"/>
</dbReference>
<evidence type="ECO:0000259" key="6">
    <source>
        <dbReference type="Pfam" id="PF01061"/>
    </source>
</evidence>
<evidence type="ECO:0000256" key="3">
    <source>
        <dbReference type="ARBA" id="ARBA00022989"/>
    </source>
</evidence>
<gene>
    <name evidence="7" type="ORF">UFOPK2155_00457</name>
</gene>
<evidence type="ECO:0000256" key="4">
    <source>
        <dbReference type="ARBA" id="ARBA00023136"/>
    </source>
</evidence>
<accession>A0A6J6JS91</accession>
<feature type="transmembrane region" description="Helical" evidence="5">
    <location>
        <begin position="133"/>
        <end position="153"/>
    </location>
</feature>
<feature type="domain" description="ABC-2 type transporter transmembrane" evidence="6">
    <location>
        <begin position="13"/>
        <end position="123"/>
    </location>
</feature>
<keyword evidence="4 5" id="KW-0472">Membrane</keyword>
<dbReference type="PANTHER" id="PTHR43229">
    <property type="entry name" value="NODULATION PROTEIN J"/>
    <property type="match status" value="1"/>
</dbReference>
<evidence type="ECO:0000313" key="7">
    <source>
        <dbReference type="EMBL" id="CAB4639886.1"/>
    </source>
</evidence>
<name>A0A6J6JS91_9ZZZZ</name>
<dbReference type="GO" id="GO:0016020">
    <property type="term" value="C:membrane"/>
    <property type="evidence" value="ECO:0007669"/>
    <property type="project" value="UniProtKB-SubCell"/>
</dbReference>
<dbReference type="PANTHER" id="PTHR43229:SF2">
    <property type="entry name" value="NODULATION PROTEIN J"/>
    <property type="match status" value="1"/>
</dbReference>
<feature type="transmembrane region" description="Helical" evidence="5">
    <location>
        <begin position="20"/>
        <end position="40"/>
    </location>
</feature>
<comment type="subcellular location">
    <subcellularLocation>
        <location evidence="1">Membrane</location>
        <topology evidence="1">Multi-pass membrane protein</topology>
    </subcellularLocation>
</comment>
<proteinExistence type="predicted"/>
<keyword evidence="2 5" id="KW-0812">Transmembrane</keyword>
<dbReference type="Pfam" id="PF01061">
    <property type="entry name" value="ABC2_membrane"/>
    <property type="match status" value="1"/>
</dbReference>
<keyword evidence="3 5" id="KW-1133">Transmembrane helix</keyword>
<dbReference type="InterPro" id="IPR051784">
    <property type="entry name" value="Nod_factor_ABC_transporter"/>
</dbReference>
<evidence type="ECO:0000256" key="5">
    <source>
        <dbReference type="SAM" id="Phobius"/>
    </source>
</evidence>